<reference evidence="2" key="1">
    <citation type="thesis" date="2021" institute="BYU ScholarsArchive" country="Provo, UT, USA">
        <title>Applications of and Algorithms for Genome Assembly and Genomic Analyses with an Emphasis on Marine Teleosts.</title>
        <authorList>
            <person name="Pickett B.D."/>
        </authorList>
    </citation>
    <scope>NUCLEOTIDE SEQUENCE</scope>
    <source>
        <strain evidence="2">HI-2016</strain>
    </source>
</reference>
<feature type="compositionally biased region" description="Basic and acidic residues" evidence="1">
    <location>
        <begin position="117"/>
        <end position="128"/>
    </location>
</feature>
<comment type="caution">
    <text evidence="2">The sequence shown here is derived from an EMBL/GenBank/DDBJ whole genome shotgun (WGS) entry which is preliminary data.</text>
</comment>
<evidence type="ECO:0000313" key="3">
    <source>
        <dbReference type="Proteomes" id="UP000824540"/>
    </source>
</evidence>
<dbReference type="AlphaFoldDB" id="A0A8T2NVX8"/>
<dbReference type="Proteomes" id="UP000824540">
    <property type="component" value="Unassembled WGS sequence"/>
</dbReference>
<sequence length="128" mass="13827">MAAHWSRKEFRLIGTKVTTTDLFDHLTQLRETLIVLHGVMKRLSSPASSAISTLAPSMVPMVRAPFSMNFMLPVPEASVPAVEICSDRSAAGITEGGRGRDGKGGRKRKGGMDGEGWMEREGGRGREG</sequence>
<proteinExistence type="predicted"/>
<organism evidence="2 3">
    <name type="scientific">Albula glossodonta</name>
    <name type="common">roundjaw bonefish</name>
    <dbReference type="NCBI Taxonomy" id="121402"/>
    <lineage>
        <taxon>Eukaryota</taxon>
        <taxon>Metazoa</taxon>
        <taxon>Chordata</taxon>
        <taxon>Craniata</taxon>
        <taxon>Vertebrata</taxon>
        <taxon>Euteleostomi</taxon>
        <taxon>Actinopterygii</taxon>
        <taxon>Neopterygii</taxon>
        <taxon>Teleostei</taxon>
        <taxon>Albuliformes</taxon>
        <taxon>Albulidae</taxon>
        <taxon>Albula</taxon>
    </lineage>
</organism>
<name>A0A8T2NVX8_9TELE</name>
<accession>A0A8T2NVX8</accession>
<dbReference type="EMBL" id="JAFBMS010000020">
    <property type="protein sequence ID" value="KAG9344505.1"/>
    <property type="molecule type" value="Genomic_DNA"/>
</dbReference>
<keyword evidence="3" id="KW-1185">Reference proteome</keyword>
<protein>
    <submittedName>
        <fullName evidence="2">Uncharacterized protein</fullName>
    </submittedName>
</protein>
<feature type="region of interest" description="Disordered" evidence="1">
    <location>
        <begin position="88"/>
        <end position="128"/>
    </location>
</feature>
<evidence type="ECO:0000313" key="2">
    <source>
        <dbReference type="EMBL" id="KAG9344505.1"/>
    </source>
</evidence>
<gene>
    <name evidence="2" type="ORF">JZ751_011175</name>
</gene>
<evidence type="ECO:0000256" key="1">
    <source>
        <dbReference type="SAM" id="MobiDB-lite"/>
    </source>
</evidence>
<dbReference type="OrthoDB" id="8951861at2759"/>